<dbReference type="InterPro" id="IPR048617">
    <property type="entry name" value="MDN1_AAA_lid_4"/>
</dbReference>
<sequence length="5095" mass="558709">MASVDVSRCVSSLLEDAETLSILSLENSTIPNSQDALTDVQSTSILDAVCHTSLKNCRLTGRLFIHFENVFPDICARWLAVAVADPSPSALNAAVCAFGRILAFAPHISVLLERALESNRNRNDSLDSPACKQPRITQLALSASASPDVLSAVLLAAWRLNNFSQQTYGGLFTPSFLQSLFKHDSRPVRYLAVRVFCQLLHAADKTTETLIREHVGGAEAEAVLGDFDGEEIDYIFLSIHERARVDRIFERQTQRATLLAALSESCIRTVPRQALTQHVVAYGSTMLPRPLGPPPTRSSTLIPTRTTLSNLESFAQLLQQPGAILLHGLPGTGKTALVREVAEELGMLDQMVTLHLNEQTDAKMLIGLYTTDSKPGSFTWRPGVLTTAVRQGRWVLIEDLDRAPAEVISTLLPLIERGELLIPSRGEKIRASNSFRLFATVRTTKGMNGRETLPHLLGLRFWQLLSVRSMSDEELRDVIEGLFPSLHKLIPIILAVYNNLSRMGSSAAVASSSRGLLRQMSLRDLLKWCRRLSQVLTHAGCVSGSEPISESTRNSMFQEAIDCFLGHLPDVAARDELILLIGREMHMSKETVEHYLVGYVPPLQDKLEDCLKVGRACLEKQRRPSSRLSTGPRRPFANTVHAKRLLEQISVSVRLQEPVLLVGETGIGKTSVVQQLSDVLGHKLVAVNLSQQSEVGDLLGGFKPVNTRTLAVPLKEEFEDLFAATGISRSKNQVYLDKLGKCFVKGQWSRVSKLWREAPKMFIKILEEMRRRRQAEQQQQQQNAAVGEHQLRDEDGKPTKRRKVENSLGVLTELQPRWEAFSKSLDQFDMQISVGQGNFAFSFVEGNIIKAVRNGDWILLDEINLASPDTLESIADLLTDFTETPSILLSESGEIERITAHPNFRVFAAMNPATDVGKRDLPIGIRSRFTEIYVNSPDANHKDLLEIVKSYLRPGSVKDEQAADDITRLYLETKELANQKRLVDGANEVPHFSLRTLTRVLDYVVHVAPVYGLRRALFEGFSMGFLTLLNGESEQLLIPKMFQLLFGRANAKALLSQPPKQPNDGRAHIRFSNGAKDRHYWLVQGEQEPVERTDYIVTPSVERNLLNLVRATSTRRYPILIQGPTSAGKTSMIEYLAQFSGNRFVRINNHEHTDLQEYVGTYISGSDGKLRFQEGLLVQAMRKGYWIVLDELNLAPTDVLEALNRLLDDNRELLIPETQEVVRPHENFMLFATQNPPGLYGGRKVLSRAFRNRFLELHYDDIPESELEAILQRRSKNTSPSDCRRIVNVYRELSRLRQTSRLFEQKDSFATLRDLFRWALRSADIREQIANNGFMLLAERVRDASERDAVRGVIEKEFRVKISPELLYAPDSLESNGQNSQGVVWTHAMRRLYVLVAEALKNNEPVLLVGDTGCGKTTVCQVLAEAVGKQLHIVNAHQNTETGDLIGSQRPVRNRQAALDTLAADVRAALELLDVKLDDLATLEDQLSALAAVDDSVLAERVPSDLRERIISNQTRSKALFEWSDGSLVHAMKTGQFFLLDEISLADDSVLERLNSVLEPARTLLLAEKGVENSFVTGADGFQFFATMNPGGDFGKKELSPALRNRFTEIWVPPLADKEDILQIVQSKLRAELTNMASVVVDFSRWFAETFRATNAAGFSIREVLVWVQFMNRSFDLSLASPSSPSDSAFGLVHGAATVFIDSLGANPSAMVALNPATVGEQRVTCLAKLSELLGRDISSLYNLQPELSATAEALTISGFTVPRLPVACNDDAGFAFHAPTTRLNTMRVVRALSMQKPILLEGSPGVGKTTLVAALAKACGQPLTRINLSDQTDLMDLFGTDVPVEGEEAGNFAWRDAPFLQAMQKGEWVLLDEMNLASQSVLEGLNACLDHRGEVYISELDQVFKRHPDFRLFAAQNPHHQGGGRKGLPSSFVNRFIVVYADSFSAEDLLLIAQHSFPDVNIDIVQRVISFISLIEKRVVQDRAFGALGGPWEFNLRDTLRWLHLLSSKDPLLGTASVGDFFDMLIGGRFRSKNDRAAARSLFAEIFGALPATRSLFHDLSPSFSQVGMGLLPRDPTHQPEPLRNIDVTPQLAELEAMMVAVKQGQPVIISGPSGSGKSALIGHLAGMAGKELVTFALNADVDTMDLVGGFEQHDPLREVNAALKQLHTTLQASVLSVAPSAAPQDALELLSLLETFRDSRDIPPLSACAEALAMQISPSSAVGVQLTRVSELLSQPLEVSNPRFEWLDGVIIRALEAGSWLVLDNANLCAASVLDRLNSLLEPGGFVSINEHCGVDGEPRIVRPQPGFHIFMTMDPRYGELSRAMRNRAVEIHLLEPLASLMPRHLSRVSSVEASLQRLQRAVALTNVEVEANTETQAYMQQSLTQLAAQGLSMADVALLQRFISSAGHCILSTPQLKALETLTATIHSDGAQDLWTEVEAMYGLVGTAISPKIVSAQPILPVRNSPLIPLLSSLSPSSGLPYWLAVWFEYHQELLVFNEAIAAQAASASPARLSSLNRFQRSFLVLKGGTKIKDTTAGVAKFLQETFQVIQEYLRKPAGDEADLSSKKHVLRLVMHHLHRTFVFTTASTFEDAAFQSHMALGTSLATAFSSSDVAAVRDFAVAFHACMVANFSSGFNLTTGLWMEQLWRVFRPMPLANDTVLSQTSALAKLAVRFDALRWKAKAPVKDLSKAAATLCTAYGLVRCSIVDGNQDMTSLVDALAAEVATLDTSIGGVHAGNAADLPPFFAQEFEALRQLLLLDTASMHPYDRPAFVTAIADISTLASAPTFHAMLLHDSPPKEGVSAMQLLDFVVCQGAQAKTIHGAFLPGLIGRLSSMSSANLDALSLLETELPIMGRYLAAKTDIVVQDSVDTLDNLRREITDSLLSTVVSEGSFDGSITVAIPDDSIPVTPIVPIESWTSSASALFGGPAFASAPDHVIAILKDHLAISLTAGQAVLSTKAESSLYKTLFAGISWVQLALAALKLYVPDKAFDPQLRSALEIDAYSQLQAQLQARLDRIVEFELLFTSQPTSAQVAGLQSEIACMGPPPSADVVVFRPQRSELAQVQTEFGNIVKSILRSETMVSFMATVTSATTTKENIETPFGLISGNINHVIDRLAYRFDAYQDMIRPAINMLRCLQVGLSLCSSYFAETALATEAELTGNLALMKSTPFLGASHDAALPSYKGAAFEFLHRVTLNAAIQGIDSFDAGSREAVFQCFHTLYDDWKKKLEADQKDEAANQSVFHFKGSYEDEVERDEEEFNELFPTFDEEEDEFGNIIAAAETKKPESATANKLKVRDMSIRVAEAHSRLLLDNPEPASALRELVKTVGRKAAPELSKSATWEKALSLPESASISTPSVAPTRSLVSSRLLPAAMVDLHDSLDSIMASSTPTDYNFYTSPHLHEARAVVALADRVKTFFLQLQQIDEIGHMQPLKDVILRCNKLLELGHTEPLAKLLPKVEQLHGTVYEWQFGGWASRTYQSPALYDNLTKTITRWRGLELTTWAKLLDMEAHKCVLDARSWWFVAYQATIAVPGALLNGPAEHLEAYTAQLVADLQMYFSTAPIGQFEARLDLLRAMQKHLQLMCAQYPALKAVCTALANFIAMTGRFSAAIAEHIARGRAPIEKQMKMDVKLASWKDVNISALRESARKSHQKLFKHVRKFRGVLAQPMAPVIERGIPEEKAAVPVFVAPETVGLAQVSPSSATDDQAIVEFLASHRRLANAPKTVSLMAKAATLPSSALPAAASLNSFVDGLLESIAELRKETPEFLTDENKDMVKHLKARKRKLFSDTLKDLKTMGLRYHLGTDTLAAQSSSALVLASAKSLAEPAEGADFYWHKLVDLLPKARRTPNDHHAELTGGEVSRCVGYLEGILVLANSQRALLSSAGTKLLALEARIEAAKNLASVLTDEPVSAVPADVAQSCNLAWLVEILRFSAQLTKMHAKLGGCDNSAAIESLDSWLNTFENLRTREKALCTLPDGLSSSRALELSSLVAAKSREFTSDIHILLNSRSDLAFVLSQLLNWSGLERSVLQSHLQSDAFKPDETSILGFAADLSLLCDKALVAVEAYKKNSVSLPPSTDTPGWFSVANKAASLMFSALRPEELDANLSKLTGRLASVNEISSPASHAALSCLMSLAVPILTQYALIVRAAYERHLEMHSATVYLGWMLGRAYTQIAAQGFCTPQEKSDEKADAGEEGKLESGTGLGDGEGAEDISKDVEPDEDLTELAQEPNEKKDGEMEDNKDAIDMAGEELEGEDGSAAGDDEDDQKGDDGDEEDDGIDDEIGDVDDLDPTAVDEKMWDGDDEDEAEKDQQGDEAKGQQKNEEQAAEGQQNEDKPKKDDQMEGADADEAPEDEDEDVQQAPDEAIRQDQNVEESEILGAPEDMDLDLQDMAEEEEEEQDDAELGDLDMEAGEEDEVQGEEEKVDERDGKAKDEEKPEDDEEVGEAEAAVDEADDSDGKEDPEDEGDIDMAADEPVDLDDEAKEEGKDEDEEQREDAQDKQPDDSTAADNVAPSEIQSGGQDQNADSMDSEDAMQGSKDMQEDGGQGSGADEKEADAGTQGASTRPDDSAAAPDSDSKENEGDDEAEKIEPFRKLGDALEQWHRQKREIKEPGRADDTPKEQAPQDKKDADAQEMQQQEFQHLQDDAAVPDAQAIGAATEDEVQPIDDAMAIDEETEDPTNKVQPVDDAAVPDESDDVAAENADNDAEMDDVEAPDAPDTGTDDVDDARTGVKTRTGAYNEDPKVELEDLQESSVDNVEAEEPEIEETSTQLSATHLDADLLDFSACLARWDAFTTSTFALSQSLTAQLRLILTPSQSTKLSGAFRTGKRLAIKRIIPYIASSYKRDKIWLRRAVPTKRSYQILIAVDDSKSMGESGSGVLALQSLVMVSRALSALEVGQVGVLSFGADVVAAHDLAEPFSSADAGARALQRFRFAQDRTDVRLLIRRTIDTFKAARLANPAAGSEDLWQLALILSDGITPSSEHDAIRRLLREAVEERIMVVFIIMDDAKAKGGPSSSTGGISSSVLDLKFSTFVKDAEGNAQVVMGRYLDTFPFQYYLIVHHLDDLPGALAGLLRTWFAEVAA</sequence>
<dbReference type="GO" id="GO:0030687">
    <property type="term" value="C:preribosome, large subunit precursor"/>
    <property type="evidence" value="ECO:0007669"/>
    <property type="project" value="TreeGrafter"/>
</dbReference>
<evidence type="ECO:0000256" key="6">
    <source>
        <dbReference type="ARBA" id="ARBA00022741"/>
    </source>
</evidence>
<evidence type="ECO:0000256" key="7">
    <source>
        <dbReference type="ARBA" id="ARBA00022840"/>
    </source>
</evidence>
<dbReference type="InterPro" id="IPR003593">
    <property type="entry name" value="AAA+_ATPase"/>
</dbReference>
<keyword evidence="7 10" id="KW-0067">ATP-binding</keyword>
<feature type="compositionally biased region" description="Acidic residues" evidence="11">
    <location>
        <begin position="4446"/>
        <end position="4504"/>
    </location>
</feature>
<dbReference type="GO" id="GO:0000055">
    <property type="term" value="P:ribosomal large subunit export from nucleus"/>
    <property type="evidence" value="ECO:0007669"/>
    <property type="project" value="TreeGrafter"/>
</dbReference>
<gene>
    <name evidence="13" type="primary">MDN1</name>
    <name evidence="13" type="ORF">CFIMG_004798RA</name>
</gene>
<proteinExistence type="inferred from homology"/>
<dbReference type="InterPro" id="IPR041190">
    <property type="entry name" value="Midasin_AAA_lid_5"/>
</dbReference>
<feature type="region of interest" description="Disordered" evidence="11">
    <location>
        <begin position="773"/>
        <end position="802"/>
    </location>
</feature>
<dbReference type="Pfam" id="PF17867">
    <property type="entry name" value="AAA_lid_7"/>
    <property type="match status" value="3"/>
</dbReference>
<dbReference type="GO" id="GO:0005730">
    <property type="term" value="C:nucleolus"/>
    <property type="evidence" value="ECO:0007669"/>
    <property type="project" value="UniProtKB-SubCell"/>
</dbReference>
<dbReference type="SMART" id="SM00382">
    <property type="entry name" value="AAA"/>
    <property type="match status" value="6"/>
</dbReference>
<protein>
    <recommendedName>
        <fullName evidence="4 10">Midasin</fullName>
    </recommendedName>
</protein>
<evidence type="ECO:0000256" key="4">
    <source>
        <dbReference type="ARBA" id="ARBA00017143"/>
    </source>
</evidence>
<evidence type="ECO:0000256" key="9">
    <source>
        <dbReference type="ARBA" id="ARBA00023242"/>
    </source>
</evidence>
<dbReference type="Pfam" id="PF17865">
    <property type="entry name" value="AAA_lid_5"/>
    <property type="match status" value="1"/>
</dbReference>
<feature type="compositionally biased region" description="Polar residues" evidence="11">
    <location>
        <begin position="4525"/>
        <end position="4537"/>
    </location>
</feature>
<comment type="subcellular location">
    <subcellularLocation>
        <location evidence="1">Nucleus</location>
        <location evidence="1">Nucleolus</location>
    </subcellularLocation>
    <subcellularLocation>
        <location evidence="2">Nucleus</location>
        <location evidence="2">Nucleoplasm</location>
    </subcellularLocation>
</comment>
<dbReference type="InterPro" id="IPR040848">
    <property type="entry name" value="AAA_lid_7"/>
</dbReference>
<dbReference type="FunFam" id="3.40.50.300:FF:000142">
    <property type="entry name" value="Midasin"/>
    <property type="match status" value="1"/>
</dbReference>
<dbReference type="InterPro" id="IPR027417">
    <property type="entry name" value="P-loop_NTPase"/>
</dbReference>
<evidence type="ECO:0000313" key="13">
    <source>
        <dbReference type="EMBL" id="PHH54664.1"/>
    </source>
</evidence>
<evidence type="ECO:0000256" key="8">
    <source>
        <dbReference type="ARBA" id="ARBA00023186"/>
    </source>
</evidence>
<dbReference type="Proteomes" id="UP000222788">
    <property type="component" value="Unassembled WGS sequence"/>
</dbReference>
<feature type="compositionally biased region" description="Acidic residues" evidence="11">
    <location>
        <begin position="4700"/>
        <end position="4736"/>
    </location>
</feature>
<dbReference type="InterPro" id="IPR036465">
    <property type="entry name" value="vWFA_dom_sf"/>
</dbReference>
<feature type="compositionally biased region" description="Basic and acidic residues" evidence="11">
    <location>
        <begin position="4194"/>
        <end position="4208"/>
    </location>
</feature>
<comment type="function">
    <text evidence="10">Nuclear chaperone required for maturation and nuclear export of pre-60S ribosome subunits.</text>
</comment>
<keyword evidence="14" id="KW-1185">Reference proteome</keyword>
<evidence type="ECO:0000256" key="3">
    <source>
        <dbReference type="ARBA" id="ARBA00007188"/>
    </source>
</evidence>
<dbReference type="GO" id="GO:0005524">
    <property type="term" value="F:ATP binding"/>
    <property type="evidence" value="ECO:0007669"/>
    <property type="project" value="UniProtKB-KW"/>
</dbReference>
<dbReference type="STRING" id="1035309.A0A2C5XDG0"/>
<feature type="compositionally biased region" description="Acidic residues" evidence="11">
    <location>
        <begin position="4381"/>
        <end position="4429"/>
    </location>
</feature>
<dbReference type="OrthoDB" id="5186at2759"/>
<name>A0A2C5XDG0_9PEZI</name>
<reference evidence="13 14" key="2">
    <citation type="journal article" date="2013" name="IMA Fungus">
        <title>IMA Genome-F 1: Ceratocystis fimbriata: Draft nuclear genome sequence for the plant pathogen, Ceratocystis fimbriata.</title>
        <authorList>
            <person name="Wilken P.M."/>
            <person name="Steenkamp E.T."/>
            <person name="Wingfield M.J."/>
            <person name="de Beer Z.W."/>
            <person name="Wingfield B.D."/>
        </authorList>
    </citation>
    <scope>NUCLEOTIDE SEQUENCE [LARGE SCALE GENOMIC DNA]</scope>
    <source>
        <strain evidence="13 14">CBS 114723</strain>
    </source>
</reference>
<feature type="compositionally biased region" description="Basic and acidic residues" evidence="11">
    <location>
        <begin position="4342"/>
        <end position="4351"/>
    </location>
</feature>
<feature type="compositionally biased region" description="Basic and acidic residues" evidence="11">
    <location>
        <begin position="4240"/>
        <end position="4255"/>
    </location>
</feature>
<feature type="region of interest" description="Disordered" evidence="11">
    <location>
        <begin position="4192"/>
        <end position="4765"/>
    </location>
</feature>
<reference evidence="13 14" key="1">
    <citation type="journal article" date="2013" name="Fungal Biol.">
        <title>Analysis of microsatellite markers in the genome of the plant pathogen Ceratocystis fimbriata.</title>
        <authorList>
            <person name="Simpson M.C."/>
            <person name="Wilken P.M."/>
            <person name="Coetzee M.P."/>
            <person name="Wingfield M.J."/>
            <person name="Wingfield B.D."/>
        </authorList>
    </citation>
    <scope>NUCLEOTIDE SEQUENCE [LARGE SCALE GENOMIC DNA]</scope>
    <source>
        <strain evidence="13 14">CBS 114723</strain>
    </source>
</reference>
<feature type="compositionally biased region" description="Basic and acidic residues" evidence="11">
    <location>
        <begin position="4598"/>
        <end position="4641"/>
    </location>
</feature>
<evidence type="ECO:0000256" key="2">
    <source>
        <dbReference type="ARBA" id="ARBA00004642"/>
    </source>
</evidence>
<dbReference type="Pfam" id="PF07728">
    <property type="entry name" value="AAA_5"/>
    <property type="match status" value="8"/>
</dbReference>
<evidence type="ECO:0000256" key="5">
    <source>
        <dbReference type="ARBA" id="ARBA00022553"/>
    </source>
</evidence>
<dbReference type="GO" id="GO:0000027">
    <property type="term" value="P:ribosomal large subunit assembly"/>
    <property type="evidence" value="ECO:0007669"/>
    <property type="project" value="InterPro"/>
</dbReference>
<feature type="domain" description="VWFA" evidence="12">
    <location>
        <begin position="4872"/>
        <end position="5064"/>
    </location>
</feature>
<keyword evidence="6 10" id="KW-0547">Nucleotide-binding</keyword>
<dbReference type="GO" id="GO:0005654">
    <property type="term" value="C:nucleoplasm"/>
    <property type="evidence" value="ECO:0007669"/>
    <property type="project" value="UniProtKB-SubCell"/>
</dbReference>
<dbReference type="InterPro" id="IPR002035">
    <property type="entry name" value="VWF_A"/>
</dbReference>
<comment type="similarity">
    <text evidence="3 10">Belongs to the midasin family.</text>
</comment>
<dbReference type="PANTHER" id="PTHR48103:SF2">
    <property type="entry name" value="MIDASIN"/>
    <property type="match status" value="1"/>
</dbReference>
<accession>A0A2C5XDG0</accession>
<dbReference type="FunFam" id="3.40.50.300:FF:000712">
    <property type="entry name" value="Midasin"/>
    <property type="match status" value="1"/>
</dbReference>
<keyword evidence="8 10" id="KW-0143">Chaperone</keyword>
<dbReference type="InterPro" id="IPR011704">
    <property type="entry name" value="ATPase_dyneun-rel_AAA"/>
</dbReference>
<dbReference type="EMBL" id="APWK03000022">
    <property type="protein sequence ID" value="PHH54664.1"/>
    <property type="molecule type" value="Genomic_DNA"/>
</dbReference>
<evidence type="ECO:0000256" key="11">
    <source>
        <dbReference type="SAM" id="MobiDB-lite"/>
    </source>
</evidence>
<feature type="compositionally biased region" description="Basic and acidic residues" evidence="11">
    <location>
        <begin position="4319"/>
        <end position="4334"/>
    </location>
</feature>
<dbReference type="Gene3D" id="3.40.50.300">
    <property type="entry name" value="P-loop containing nucleotide triphosphate hydrolases"/>
    <property type="match status" value="7"/>
</dbReference>
<keyword evidence="9 10" id="KW-0539">Nucleus</keyword>
<comment type="caution">
    <text evidence="13">The sequence shown here is derived from an EMBL/GenBank/DDBJ whole genome shotgun (WGS) entry which is preliminary data.</text>
</comment>
<feature type="compositionally biased region" description="Acidic residues" evidence="11">
    <location>
        <begin position="4258"/>
        <end position="4300"/>
    </location>
</feature>
<feature type="compositionally biased region" description="Basic and acidic residues" evidence="11">
    <location>
        <begin position="789"/>
        <end position="798"/>
    </location>
</feature>
<evidence type="ECO:0000256" key="10">
    <source>
        <dbReference type="PIRNR" id="PIRNR010340"/>
    </source>
</evidence>
<dbReference type="FunFam" id="3.40.50.300:FF:001368">
    <property type="entry name" value="Midasin"/>
    <property type="match status" value="1"/>
</dbReference>
<dbReference type="GO" id="GO:0016887">
    <property type="term" value="F:ATP hydrolysis activity"/>
    <property type="evidence" value="ECO:0007669"/>
    <property type="project" value="InterPro"/>
</dbReference>
<organism evidence="13 14">
    <name type="scientific">Ceratocystis fimbriata CBS 114723</name>
    <dbReference type="NCBI Taxonomy" id="1035309"/>
    <lineage>
        <taxon>Eukaryota</taxon>
        <taxon>Fungi</taxon>
        <taxon>Dikarya</taxon>
        <taxon>Ascomycota</taxon>
        <taxon>Pezizomycotina</taxon>
        <taxon>Sordariomycetes</taxon>
        <taxon>Hypocreomycetidae</taxon>
        <taxon>Microascales</taxon>
        <taxon>Ceratocystidaceae</taxon>
        <taxon>Ceratocystis</taxon>
    </lineage>
</organism>
<feature type="compositionally biased region" description="Basic and acidic residues" evidence="11">
    <location>
        <begin position="4430"/>
        <end position="4445"/>
    </location>
</feature>
<dbReference type="InterPro" id="IPR012099">
    <property type="entry name" value="Midasin"/>
</dbReference>
<feature type="compositionally biased region" description="Acidic residues" evidence="11">
    <location>
        <begin position="4669"/>
        <end position="4688"/>
    </location>
</feature>
<evidence type="ECO:0000256" key="1">
    <source>
        <dbReference type="ARBA" id="ARBA00004604"/>
    </source>
</evidence>
<keyword evidence="5" id="KW-0597">Phosphoprotein</keyword>
<dbReference type="SUPFAM" id="SSF53300">
    <property type="entry name" value="vWA-like"/>
    <property type="match status" value="1"/>
</dbReference>
<dbReference type="Pfam" id="PF21108">
    <property type="entry name" value="MDN1_4th"/>
    <property type="match status" value="1"/>
</dbReference>
<dbReference type="PIRSF" id="PIRSF010340">
    <property type="entry name" value="Midasin"/>
    <property type="match status" value="1"/>
</dbReference>
<feature type="compositionally biased region" description="Acidic residues" evidence="11">
    <location>
        <begin position="4352"/>
        <end position="4368"/>
    </location>
</feature>
<dbReference type="SUPFAM" id="SSF52540">
    <property type="entry name" value="P-loop containing nucleoside triphosphate hydrolases"/>
    <property type="match status" value="6"/>
</dbReference>
<dbReference type="PROSITE" id="PS50234">
    <property type="entry name" value="VWFA"/>
    <property type="match status" value="1"/>
</dbReference>
<dbReference type="PANTHER" id="PTHR48103">
    <property type="entry name" value="MIDASIN-RELATED"/>
    <property type="match status" value="1"/>
</dbReference>
<evidence type="ECO:0000259" key="12">
    <source>
        <dbReference type="PROSITE" id="PS50234"/>
    </source>
</evidence>
<dbReference type="CDD" id="cd00009">
    <property type="entry name" value="AAA"/>
    <property type="match status" value="3"/>
</dbReference>
<dbReference type="FunFam" id="3.40.50.300:FF:000582">
    <property type="entry name" value="Midasin"/>
    <property type="match status" value="1"/>
</dbReference>
<evidence type="ECO:0000313" key="14">
    <source>
        <dbReference type="Proteomes" id="UP000222788"/>
    </source>
</evidence>